<dbReference type="EMBL" id="JAHRHY010000004">
    <property type="protein sequence ID" value="KAG9070404.1"/>
    <property type="molecule type" value="Genomic_DNA"/>
</dbReference>
<reference evidence="1" key="1">
    <citation type="submission" date="2021-06" db="EMBL/GenBank/DDBJ databases">
        <title>Genome Sequence of Mortierella hyaline Strain SCG-10, a Cold-Adapted, Nitrate-Reducing Fungus Isolated from Soil in Minnesota, USA.</title>
        <authorList>
            <person name="Aldossari N."/>
        </authorList>
    </citation>
    <scope>NUCLEOTIDE SEQUENCE</scope>
    <source>
        <strain evidence="1">SCG-10</strain>
    </source>
</reference>
<sequence length="119" mass="13667">MVAPPPPLTATFWTSFWRNKIPHNAHNVWRRLLINELPSGLHLHSIIPDMVELLCLVCGTGLEASQRLLFSCPKKLERYHYAFVRENQAFKLRTVLAAVDLVITQVCAQLAEKKSRLDY</sequence>
<evidence type="ECO:0000313" key="1">
    <source>
        <dbReference type="EMBL" id="KAG9070404.1"/>
    </source>
</evidence>
<dbReference type="Proteomes" id="UP000707451">
    <property type="component" value="Unassembled WGS sequence"/>
</dbReference>
<dbReference type="AlphaFoldDB" id="A0A9P8BVF5"/>
<keyword evidence="2" id="KW-1185">Reference proteome</keyword>
<proteinExistence type="predicted"/>
<protein>
    <recommendedName>
        <fullName evidence="3">Reverse transcriptase zinc-binding domain-containing protein</fullName>
    </recommendedName>
</protein>
<name>A0A9P8BVF5_9FUNG</name>
<accession>A0A9P8BVF5</accession>
<evidence type="ECO:0008006" key="3">
    <source>
        <dbReference type="Google" id="ProtNLM"/>
    </source>
</evidence>
<evidence type="ECO:0000313" key="2">
    <source>
        <dbReference type="Proteomes" id="UP000707451"/>
    </source>
</evidence>
<comment type="caution">
    <text evidence="1">The sequence shown here is derived from an EMBL/GenBank/DDBJ whole genome shotgun (WGS) entry which is preliminary data.</text>
</comment>
<organism evidence="1 2">
    <name type="scientific">Linnemannia hyalina</name>
    <dbReference type="NCBI Taxonomy" id="64524"/>
    <lineage>
        <taxon>Eukaryota</taxon>
        <taxon>Fungi</taxon>
        <taxon>Fungi incertae sedis</taxon>
        <taxon>Mucoromycota</taxon>
        <taxon>Mortierellomycotina</taxon>
        <taxon>Mortierellomycetes</taxon>
        <taxon>Mortierellales</taxon>
        <taxon>Mortierellaceae</taxon>
        <taxon>Linnemannia</taxon>
    </lineage>
</organism>
<gene>
    <name evidence="1" type="ORF">KI688_009741</name>
</gene>
<dbReference type="OrthoDB" id="2278241at2759"/>